<keyword evidence="2 5" id="KW-0812">Transmembrane</keyword>
<dbReference type="GO" id="GO:0005886">
    <property type="term" value="C:plasma membrane"/>
    <property type="evidence" value="ECO:0007669"/>
    <property type="project" value="TreeGrafter"/>
</dbReference>
<evidence type="ECO:0000256" key="1">
    <source>
        <dbReference type="ARBA" id="ARBA00004370"/>
    </source>
</evidence>
<keyword evidence="7" id="KW-1185">Reference proteome</keyword>
<dbReference type="WBParaSite" id="EEL_0000880201-mRNA-1">
    <property type="protein sequence ID" value="EEL_0000880201-mRNA-1"/>
    <property type="gene ID" value="EEL_0000880201"/>
</dbReference>
<feature type="transmembrane region" description="Helical" evidence="5">
    <location>
        <begin position="314"/>
        <end position="338"/>
    </location>
</feature>
<dbReference type="SUPFAM" id="SSF81321">
    <property type="entry name" value="Family A G protein-coupled receptor-like"/>
    <property type="match status" value="1"/>
</dbReference>
<accession>A0A158Q8V0</accession>
<protein>
    <submittedName>
        <fullName evidence="8">G_PROTEIN_RECEP_F1_2 domain-containing protein</fullName>
    </submittedName>
</protein>
<feature type="transmembrane region" description="Helical" evidence="5">
    <location>
        <begin position="158"/>
        <end position="178"/>
    </location>
</feature>
<dbReference type="Pfam" id="PF10324">
    <property type="entry name" value="7TM_GPCR_Srw"/>
    <property type="match status" value="2"/>
</dbReference>
<keyword evidence="4 5" id="KW-0472">Membrane</keyword>
<evidence type="ECO:0000256" key="5">
    <source>
        <dbReference type="SAM" id="Phobius"/>
    </source>
</evidence>
<feature type="transmembrane region" description="Helical" evidence="5">
    <location>
        <begin position="35"/>
        <end position="57"/>
    </location>
</feature>
<dbReference type="PRINTS" id="PR00237">
    <property type="entry name" value="GPCRRHODOPSN"/>
</dbReference>
<organism evidence="7 8">
    <name type="scientific">Elaeophora elaphi</name>
    <dbReference type="NCBI Taxonomy" id="1147741"/>
    <lineage>
        <taxon>Eukaryota</taxon>
        <taxon>Metazoa</taxon>
        <taxon>Ecdysozoa</taxon>
        <taxon>Nematoda</taxon>
        <taxon>Chromadorea</taxon>
        <taxon>Rhabditida</taxon>
        <taxon>Spirurina</taxon>
        <taxon>Spiruromorpha</taxon>
        <taxon>Filarioidea</taxon>
        <taxon>Onchocercidae</taxon>
        <taxon>Elaeophora</taxon>
    </lineage>
</organism>
<keyword evidence="3 5" id="KW-1133">Transmembrane helix</keyword>
<name>A0A158Q8V0_9BILA</name>
<dbReference type="InterPro" id="IPR053219">
    <property type="entry name" value="GPCR_Dmsr-1"/>
</dbReference>
<dbReference type="PANTHER" id="PTHR46273:SF14">
    <property type="entry name" value="G-PROTEIN COUPLED RECEPTOR DMSR-1"/>
    <property type="match status" value="1"/>
</dbReference>
<sequence length="462" mass="53418">MMNDLERCQTVIIELPESSIVYDWLYAIHAFYKPIHTYLSIVICILGAMCNFCNIVVLTRKRMRTPVNMILTGMACCDTVVLFSNLVYTTHYTFAAFANCHPEHWSYGWALFLVCHAHLSLIGHSSSIWLSVMLALIRYMTLRSRRKADVLQVNLQHSYMAITFVILFVTLMNAPNFLSYKIIEMKLSEMCNITDNNNYDASAYIPGVSDLALEAHCLIFRMAFWISGTIFKMIPCLLLSFFVWLLMKILTKVQQNRLKLLHHSSQRYKGKQDGKRENHGRNKNLIASHRSTNTYCTKINTTVIYRADRTTRMLLTILCVVLSTELPQGIMVVLSGILPQAFRRHIYNSLGDLLDLLSLCNACTTFVIYCSMSEQFRNEFKRVFLPSLLLDHKISWSIKKEYKQPMTLSAAQSSSGVFKNAFELPSNISNRYVFKNKFKINFNIANFSKIYSFVFFHVNYYV</sequence>
<feature type="domain" description="G-protein coupled receptors family 1 profile" evidence="6">
    <location>
        <begin position="50"/>
        <end position="369"/>
    </location>
</feature>
<dbReference type="InterPro" id="IPR017452">
    <property type="entry name" value="GPCR_Rhodpsn_7TM"/>
</dbReference>
<dbReference type="CDD" id="cd14978">
    <property type="entry name" value="7tmA_FMRFamide_R-like"/>
    <property type="match status" value="1"/>
</dbReference>
<feature type="transmembrane region" description="Helical" evidence="5">
    <location>
        <begin position="222"/>
        <end position="247"/>
    </location>
</feature>
<feature type="transmembrane region" description="Helical" evidence="5">
    <location>
        <begin position="108"/>
        <end position="137"/>
    </location>
</feature>
<dbReference type="STRING" id="1147741.A0A158Q8V0"/>
<dbReference type="Proteomes" id="UP000050640">
    <property type="component" value="Unplaced"/>
</dbReference>
<reference evidence="8" key="1">
    <citation type="submission" date="2016-04" db="UniProtKB">
        <authorList>
            <consortium name="WormBaseParasite"/>
        </authorList>
    </citation>
    <scope>IDENTIFICATION</scope>
</reference>
<dbReference type="InterPro" id="IPR000276">
    <property type="entry name" value="GPCR_Rhodpsn"/>
</dbReference>
<dbReference type="Gene3D" id="1.20.1070.10">
    <property type="entry name" value="Rhodopsin 7-helix transmembrane proteins"/>
    <property type="match status" value="1"/>
</dbReference>
<feature type="transmembrane region" description="Helical" evidence="5">
    <location>
        <begin position="69"/>
        <end position="88"/>
    </location>
</feature>
<evidence type="ECO:0000313" key="8">
    <source>
        <dbReference type="WBParaSite" id="EEL_0000880201-mRNA-1"/>
    </source>
</evidence>
<comment type="subcellular location">
    <subcellularLocation>
        <location evidence="1">Membrane</location>
    </subcellularLocation>
</comment>
<dbReference type="GO" id="GO:0008528">
    <property type="term" value="F:G protein-coupled peptide receptor activity"/>
    <property type="evidence" value="ECO:0007669"/>
    <property type="project" value="InterPro"/>
</dbReference>
<proteinExistence type="predicted"/>
<evidence type="ECO:0000259" key="6">
    <source>
        <dbReference type="PROSITE" id="PS50262"/>
    </source>
</evidence>
<dbReference type="InterPro" id="IPR019427">
    <property type="entry name" value="7TM_GPCR_serpentine_rcpt_Srw"/>
</dbReference>
<evidence type="ECO:0000256" key="3">
    <source>
        <dbReference type="ARBA" id="ARBA00022989"/>
    </source>
</evidence>
<dbReference type="AlphaFoldDB" id="A0A158Q8V0"/>
<dbReference type="PANTHER" id="PTHR46273">
    <property type="entry name" value="MYOSUPPRESSIN RECEPTOR 1, ISOFORM B-RELATED"/>
    <property type="match status" value="1"/>
</dbReference>
<evidence type="ECO:0000313" key="7">
    <source>
        <dbReference type="Proteomes" id="UP000050640"/>
    </source>
</evidence>
<evidence type="ECO:0000256" key="2">
    <source>
        <dbReference type="ARBA" id="ARBA00022692"/>
    </source>
</evidence>
<evidence type="ECO:0000256" key="4">
    <source>
        <dbReference type="ARBA" id="ARBA00023136"/>
    </source>
</evidence>
<dbReference type="PROSITE" id="PS50262">
    <property type="entry name" value="G_PROTEIN_RECEP_F1_2"/>
    <property type="match status" value="1"/>
</dbReference>